<dbReference type="GO" id="GO:0016301">
    <property type="term" value="F:kinase activity"/>
    <property type="evidence" value="ECO:0007669"/>
    <property type="project" value="UniProtKB-KW"/>
</dbReference>
<dbReference type="Gene3D" id="3.40.50.300">
    <property type="entry name" value="P-loop containing nucleotide triphosphate hydrolases"/>
    <property type="match status" value="1"/>
</dbReference>
<proteinExistence type="predicted"/>
<reference evidence="2 3" key="1">
    <citation type="submission" date="2022-03" db="EMBL/GenBank/DDBJ databases">
        <title>Sinomonas sp. isolated from a soil.</title>
        <authorList>
            <person name="Han J."/>
            <person name="Kim D.-U."/>
        </authorList>
    </citation>
    <scope>NUCLEOTIDE SEQUENCE [LARGE SCALE GENOMIC DNA]</scope>
    <source>
        <strain evidence="2 3">5-5</strain>
    </source>
</reference>
<comment type="caution">
    <text evidence="2">The sequence shown here is derived from an EMBL/GenBank/DDBJ whole genome shotgun (WGS) entry which is preliminary data.</text>
</comment>
<dbReference type="RefSeq" id="WP_241055834.1">
    <property type="nucleotide sequence ID" value="NZ_JAKZBV010000001.1"/>
</dbReference>
<dbReference type="NCBIfam" id="NF006743">
    <property type="entry name" value="PRK09270.1-2"/>
    <property type="match status" value="1"/>
</dbReference>
<keyword evidence="2" id="KW-0418">Kinase</keyword>
<evidence type="ECO:0000313" key="2">
    <source>
        <dbReference type="EMBL" id="MCH6471908.1"/>
    </source>
</evidence>
<keyword evidence="2" id="KW-0808">Transferase</keyword>
<dbReference type="PANTHER" id="PTHR10285">
    <property type="entry name" value="URIDINE KINASE"/>
    <property type="match status" value="1"/>
</dbReference>
<dbReference type="Proteomes" id="UP001202922">
    <property type="component" value="Unassembled WGS sequence"/>
</dbReference>
<name>A0ABS9U5E2_9MICC</name>
<keyword evidence="3" id="KW-1185">Reference proteome</keyword>
<organism evidence="2 3">
    <name type="scientific">Sinomonas terrae</name>
    <dbReference type="NCBI Taxonomy" id="2908838"/>
    <lineage>
        <taxon>Bacteria</taxon>
        <taxon>Bacillati</taxon>
        <taxon>Actinomycetota</taxon>
        <taxon>Actinomycetes</taxon>
        <taxon>Micrococcales</taxon>
        <taxon>Micrococcaceae</taxon>
        <taxon>Sinomonas</taxon>
    </lineage>
</organism>
<dbReference type="Pfam" id="PF00485">
    <property type="entry name" value="PRK"/>
    <property type="match status" value="1"/>
</dbReference>
<dbReference type="InterPro" id="IPR027417">
    <property type="entry name" value="P-loop_NTPase"/>
</dbReference>
<dbReference type="SUPFAM" id="SSF52540">
    <property type="entry name" value="P-loop containing nucleoside triphosphate hydrolases"/>
    <property type="match status" value="1"/>
</dbReference>
<evidence type="ECO:0000313" key="3">
    <source>
        <dbReference type="Proteomes" id="UP001202922"/>
    </source>
</evidence>
<dbReference type="InterPro" id="IPR006083">
    <property type="entry name" value="PRK/URK"/>
</dbReference>
<dbReference type="EMBL" id="JAKZBV010000001">
    <property type="protein sequence ID" value="MCH6471908.1"/>
    <property type="molecule type" value="Genomic_DNA"/>
</dbReference>
<evidence type="ECO:0000259" key="1">
    <source>
        <dbReference type="Pfam" id="PF00485"/>
    </source>
</evidence>
<sequence length="215" mass="23094">MTADVQAATVADLIGAATRLASPDRRAILGITGAPGAGKSTLGERIVEALGPERAVLVPMDGFHLADAVLAARDLRHVKGAIHTFDDAGFASLLERIRQQRPGEIVYAPRFDRHLEEPIAGSIEVRPDVPLVVTEGNYLLADDGAWPRVRACLTECWFLDPQPDVRRERLVARHVAFGKSPDAARAWALGTDEANAALIATTAARADRVLRVVEG</sequence>
<accession>A0ABS9U5E2</accession>
<gene>
    <name evidence="2" type="ORF">L0M17_18370</name>
</gene>
<protein>
    <submittedName>
        <fullName evidence="2">Nucleoside/nucleotide kinase family protein</fullName>
    </submittedName>
</protein>
<feature type="domain" description="Phosphoribulokinase/uridine kinase" evidence="1">
    <location>
        <begin position="28"/>
        <end position="212"/>
    </location>
</feature>